<keyword evidence="1 2" id="KW-0808">Transferase</keyword>
<proteinExistence type="predicted"/>
<accession>A0ABD5UNS7</accession>
<gene>
    <name evidence="2" type="ORF">ACFQEY_10180</name>
</gene>
<dbReference type="Pfam" id="PF02515">
    <property type="entry name" value="CoA_transf_3"/>
    <property type="match status" value="1"/>
</dbReference>
<dbReference type="InterPro" id="IPR044855">
    <property type="entry name" value="CoA-Trfase_III_dom3_sf"/>
</dbReference>
<dbReference type="Gene3D" id="3.40.50.10540">
    <property type="entry name" value="Crotonobetainyl-coa:carnitine coa-transferase, domain 1"/>
    <property type="match status" value="1"/>
</dbReference>
<dbReference type="InterPro" id="IPR050483">
    <property type="entry name" value="CoA-transferase_III_domain"/>
</dbReference>
<protein>
    <submittedName>
        <fullName evidence="2">CaiB/BaiF CoA transferase family protein</fullName>
    </submittedName>
</protein>
<comment type="caution">
    <text evidence="2">The sequence shown here is derived from an EMBL/GenBank/DDBJ whole genome shotgun (WGS) entry which is preliminary data.</text>
</comment>
<organism evidence="2 3">
    <name type="scientific">Halorubrum trueperi</name>
    <dbReference type="NCBI Taxonomy" id="2004704"/>
    <lineage>
        <taxon>Archaea</taxon>
        <taxon>Methanobacteriati</taxon>
        <taxon>Methanobacteriota</taxon>
        <taxon>Stenosarchaea group</taxon>
        <taxon>Halobacteria</taxon>
        <taxon>Halobacteriales</taxon>
        <taxon>Haloferacaceae</taxon>
        <taxon>Halorubrum</taxon>
    </lineage>
</organism>
<dbReference type="InterPro" id="IPR023606">
    <property type="entry name" value="CoA-Trfase_III_dom_1_sf"/>
</dbReference>
<dbReference type="PANTHER" id="PTHR48207">
    <property type="entry name" value="SUCCINATE--HYDROXYMETHYLGLUTARATE COA-TRANSFERASE"/>
    <property type="match status" value="1"/>
</dbReference>
<name>A0ABD5UNS7_9EURY</name>
<dbReference type="GO" id="GO:0016740">
    <property type="term" value="F:transferase activity"/>
    <property type="evidence" value="ECO:0007669"/>
    <property type="project" value="UniProtKB-KW"/>
</dbReference>
<dbReference type="RefSeq" id="WP_379768113.1">
    <property type="nucleotide sequence ID" value="NZ_JBHSXI010000011.1"/>
</dbReference>
<dbReference type="EMBL" id="JBHSXI010000011">
    <property type="protein sequence ID" value="MFC6889378.1"/>
    <property type="molecule type" value="Genomic_DNA"/>
</dbReference>
<reference evidence="2 3" key="1">
    <citation type="journal article" date="2019" name="Int. J. Syst. Evol. Microbiol.">
        <title>The Global Catalogue of Microorganisms (GCM) 10K type strain sequencing project: providing services to taxonomists for standard genome sequencing and annotation.</title>
        <authorList>
            <consortium name="The Broad Institute Genomics Platform"/>
            <consortium name="The Broad Institute Genome Sequencing Center for Infectious Disease"/>
            <person name="Wu L."/>
            <person name="Ma J."/>
        </authorList>
    </citation>
    <scope>NUCLEOTIDE SEQUENCE [LARGE SCALE GENOMIC DNA]</scope>
    <source>
        <strain evidence="2 3">Y73</strain>
    </source>
</reference>
<sequence>MTGGPLADLTVVEMTGHRAGPFCGALLADMGADVVKIERPGVGDPARHQGIGPDGKSGYFMANNRNKRSVTLDLKSDSGTEAALSLLETADVFIENFGYGVTDKLGVGYDDVTERNPDIVYASIKGYGETGPRKKQAGLDLILQAEGGIMSVTGPAGGEPVKVGQAIGDLTTGMFTAIGLLARLYERGHLGEADAESFNGKFDVGLFDSIVTLMNEYLTSYSMDGSVPGPQGTSHQTLVPYQRFETADGAIITGVPSDDRWDAFVELVGREELAEYPTNDDRFEHADTVVGIIQEEFEAESTEYWLDRLIDYGFPCGPINDVEDVVNYDQTLARDLVVEHDDPDWGECLLPGHPINFPDHDDIVRSPAPRLGEHTESVFAEVAGDQTTLDEWRADGAFGDD</sequence>
<evidence type="ECO:0000313" key="2">
    <source>
        <dbReference type="EMBL" id="MFC6889378.1"/>
    </source>
</evidence>
<keyword evidence="3" id="KW-1185">Reference proteome</keyword>
<dbReference type="InterPro" id="IPR003673">
    <property type="entry name" value="CoA-Trfase_fam_III"/>
</dbReference>
<evidence type="ECO:0000313" key="3">
    <source>
        <dbReference type="Proteomes" id="UP001596333"/>
    </source>
</evidence>
<evidence type="ECO:0000256" key="1">
    <source>
        <dbReference type="ARBA" id="ARBA00022679"/>
    </source>
</evidence>
<dbReference type="Proteomes" id="UP001596333">
    <property type="component" value="Unassembled WGS sequence"/>
</dbReference>
<dbReference type="Gene3D" id="3.30.1540.10">
    <property type="entry name" value="formyl-coa transferase, domain 3"/>
    <property type="match status" value="1"/>
</dbReference>
<dbReference type="AlphaFoldDB" id="A0ABD5UNS7"/>
<dbReference type="SUPFAM" id="SSF89796">
    <property type="entry name" value="CoA-transferase family III (CaiB/BaiF)"/>
    <property type="match status" value="1"/>
</dbReference>
<dbReference type="PANTHER" id="PTHR48207:SF3">
    <property type="entry name" value="SUCCINATE--HYDROXYMETHYLGLUTARATE COA-TRANSFERASE"/>
    <property type="match status" value="1"/>
</dbReference>